<sequence>MFPLLQSTQKLAILTCLSTLFFPTPLLAELLNPETVLMAQNPSNDEFYKQAKEELSEDVYVIYRVVDRIARANGLDNTPWRVGIVDEYNINAFATEVNLIAIYTGILDQLAGDSSAIACVIGHEMAHHVKRHIALGPAQEAALKERIQKEAEQQVLAEIQDAKSDATGTSIGGAVLQTVGGFLGGWGRTVGNVGNSALQGASRQRLAQAEERVKEIVQEKTTELEQKLAENNRKQEFEADEVGYQYIAKAGFDAEGCIRVMDVLGRTSGAEFDTTHPAIPKRIEQLRALMNQYPPATLAQEGESLIKSTQPLTYDLSKDGQSLRINSRRGGSAADDIDRRFSQ</sequence>
<organism evidence="10 11">
    <name type="scientific">Planktothrix pseudagardhii</name>
    <dbReference type="NCBI Taxonomy" id="132604"/>
    <lineage>
        <taxon>Bacteria</taxon>
        <taxon>Bacillati</taxon>
        <taxon>Cyanobacteriota</taxon>
        <taxon>Cyanophyceae</taxon>
        <taxon>Oscillatoriophycideae</taxon>
        <taxon>Oscillatoriales</taxon>
        <taxon>Microcoleaceae</taxon>
        <taxon>Planktothrix</taxon>
    </lineage>
</organism>
<dbReference type="PANTHER" id="PTHR22726">
    <property type="entry name" value="METALLOENDOPEPTIDASE OMA1"/>
    <property type="match status" value="1"/>
</dbReference>
<keyword evidence="4 6" id="KW-0862">Zinc</keyword>
<evidence type="ECO:0000313" key="11">
    <source>
        <dbReference type="Proteomes" id="UP001153719"/>
    </source>
</evidence>
<dbReference type="PANTHER" id="PTHR22726:SF1">
    <property type="entry name" value="METALLOENDOPEPTIDASE OMA1, MITOCHONDRIAL"/>
    <property type="match status" value="1"/>
</dbReference>
<feature type="domain" description="Peptidase M48" evidence="9">
    <location>
        <begin position="63"/>
        <end position="288"/>
    </location>
</feature>
<keyword evidence="1 6" id="KW-0645">Protease</keyword>
<dbReference type="GO" id="GO:0004222">
    <property type="term" value="F:metalloendopeptidase activity"/>
    <property type="evidence" value="ECO:0007669"/>
    <property type="project" value="InterPro"/>
</dbReference>
<dbReference type="GO" id="GO:0051603">
    <property type="term" value="P:proteolysis involved in protein catabolic process"/>
    <property type="evidence" value="ECO:0007669"/>
    <property type="project" value="TreeGrafter"/>
</dbReference>
<feature type="coiled-coil region" evidence="7">
    <location>
        <begin position="206"/>
        <end position="234"/>
    </location>
</feature>
<feature type="region of interest" description="Disordered" evidence="8">
    <location>
        <begin position="317"/>
        <end position="343"/>
    </location>
</feature>
<dbReference type="InterPro" id="IPR051156">
    <property type="entry name" value="Mito/Outer_Membr_Metalloprot"/>
</dbReference>
<evidence type="ECO:0000256" key="6">
    <source>
        <dbReference type="RuleBase" id="RU003983"/>
    </source>
</evidence>
<dbReference type="GO" id="GO:0016020">
    <property type="term" value="C:membrane"/>
    <property type="evidence" value="ECO:0007669"/>
    <property type="project" value="TreeGrafter"/>
</dbReference>
<evidence type="ECO:0000256" key="2">
    <source>
        <dbReference type="ARBA" id="ARBA00022723"/>
    </source>
</evidence>
<name>A0A9W4CKV8_9CYAN</name>
<keyword evidence="11" id="KW-1185">Reference proteome</keyword>
<evidence type="ECO:0000259" key="9">
    <source>
        <dbReference type="Pfam" id="PF01435"/>
    </source>
</evidence>
<dbReference type="EMBL" id="LR882967">
    <property type="protein sequence ID" value="CAD5932935.1"/>
    <property type="molecule type" value="Genomic_DNA"/>
</dbReference>
<proteinExistence type="inferred from homology"/>
<keyword evidence="2" id="KW-0479">Metal-binding</keyword>
<accession>A0A9W4CKV8</accession>
<evidence type="ECO:0000256" key="3">
    <source>
        <dbReference type="ARBA" id="ARBA00022801"/>
    </source>
</evidence>
<dbReference type="RefSeq" id="WP_254173406.1">
    <property type="nucleotide sequence ID" value="NZ_LR882967.1"/>
</dbReference>
<evidence type="ECO:0000313" key="10">
    <source>
        <dbReference type="EMBL" id="CAD5932935.1"/>
    </source>
</evidence>
<keyword evidence="7" id="KW-0175">Coiled coil</keyword>
<protein>
    <submittedName>
        <fullName evidence="10">Peptidase M48 Ste24p</fullName>
    </submittedName>
</protein>
<reference evidence="10" key="1">
    <citation type="submission" date="2020-09" db="EMBL/GenBank/DDBJ databases">
        <authorList>
            <person name="Blom J."/>
        </authorList>
    </citation>
    <scope>NUCLEOTIDE SEQUENCE</scope>
    <source>
        <strain evidence="10">No.713</strain>
    </source>
</reference>
<dbReference type="InterPro" id="IPR001915">
    <property type="entry name" value="Peptidase_M48"/>
</dbReference>
<keyword evidence="5 6" id="KW-0482">Metalloprotease</keyword>
<dbReference type="GO" id="GO:0046872">
    <property type="term" value="F:metal ion binding"/>
    <property type="evidence" value="ECO:0007669"/>
    <property type="project" value="UniProtKB-KW"/>
</dbReference>
<dbReference type="AlphaFoldDB" id="A0A9W4CKV8"/>
<comment type="similarity">
    <text evidence="6">Belongs to the peptidase M48 family.</text>
</comment>
<gene>
    <name evidence="10" type="ORF">NO713_01408</name>
</gene>
<evidence type="ECO:0000256" key="1">
    <source>
        <dbReference type="ARBA" id="ARBA00022670"/>
    </source>
</evidence>
<dbReference type="Proteomes" id="UP001153719">
    <property type="component" value="Chromosome"/>
</dbReference>
<evidence type="ECO:0000256" key="4">
    <source>
        <dbReference type="ARBA" id="ARBA00022833"/>
    </source>
</evidence>
<dbReference type="KEGG" id="ppsu:NO713_01408"/>
<dbReference type="Pfam" id="PF01435">
    <property type="entry name" value="Peptidase_M48"/>
    <property type="match status" value="1"/>
</dbReference>
<evidence type="ECO:0000256" key="5">
    <source>
        <dbReference type="ARBA" id="ARBA00023049"/>
    </source>
</evidence>
<dbReference type="Gene3D" id="3.30.2010.10">
    <property type="entry name" value="Metalloproteases ('zincins'), catalytic domain"/>
    <property type="match status" value="1"/>
</dbReference>
<evidence type="ECO:0000256" key="7">
    <source>
        <dbReference type="SAM" id="Coils"/>
    </source>
</evidence>
<keyword evidence="3 6" id="KW-0378">Hydrolase</keyword>
<comment type="cofactor">
    <cofactor evidence="6">
        <name>Zn(2+)</name>
        <dbReference type="ChEBI" id="CHEBI:29105"/>
    </cofactor>
    <text evidence="6">Binds 1 zinc ion per subunit.</text>
</comment>
<evidence type="ECO:0000256" key="8">
    <source>
        <dbReference type="SAM" id="MobiDB-lite"/>
    </source>
</evidence>